<keyword evidence="2" id="KW-0732">Signal</keyword>
<dbReference type="Pfam" id="PF00194">
    <property type="entry name" value="Carb_anhydrase"/>
    <property type="match status" value="1"/>
</dbReference>
<sequence>MTTIIRVALIFIASGAHVSLQSQELSWSYFGGTGPDHWGPICTNGKYQSPIDIIPEDTIKVDLGSLKFMRYDYAYEGKLLNNGHTVQITLSGVPLLLSGGGLSSTYQLEQMHFHWGAEHTIDDHRDALELHLVHFEKKYGNVSTAAHYKNGVVVIAVLFRLADEDNKDLDAIIEATDLVGAHWVGPSITKIGHKIIPQLLLPKDKTSFYRYEGSLTTPECHETVTWFIFTEKLTISVDQWSVFQRLESPHGPLSFNYRPTQPINGRKIYHHLLGYTSSSLKRRIKNKIRRWFGRKLLPRRGFSWI</sequence>
<dbReference type="InterPro" id="IPR001148">
    <property type="entry name" value="CA_dom"/>
</dbReference>
<dbReference type="InterPro" id="IPR036398">
    <property type="entry name" value="CA_dom_sf"/>
</dbReference>
<dbReference type="GeneID" id="105265943"/>
<dbReference type="Gene3D" id="3.10.200.10">
    <property type="entry name" value="Alpha carbonic anhydrase"/>
    <property type="match status" value="1"/>
</dbReference>
<dbReference type="CDD" id="cd00326">
    <property type="entry name" value="alpha_CA"/>
    <property type="match status" value="1"/>
</dbReference>
<dbReference type="AlphaFoldDB" id="A0A0C9QLC6"/>
<evidence type="ECO:0000256" key="1">
    <source>
        <dbReference type="ARBA" id="ARBA00010718"/>
    </source>
</evidence>
<feature type="signal peptide" evidence="2">
    <location>
        <begin position="1"/>
        <end position="15"/>
    </location>
</feature>
<dbReference type="GO" id="GO:0008270">
    <property type="term" value="F:zinc ion binding"/>
    <property type="evidence" value="ECO:0007669"/>
    <property type="project" value="InterPro"/>
</dbReference>
<comment type="similarity">
    <text evidence="1">Belongs to the alpha-carbonic anhydrase family.</text>
</comment>
<protein>
    <submittedName>
        <fullName evidence="4">Cah-3_2 protein</fullName>
    </submittedName>
    <submittedName>
        <fullName evidence="6">Carbonic anhydrase 3</fullName>
    </submittedName>
</protein>
<keyword evidence="5" id="KW-1185">Reference proteome</keyword>
<dbReference type="SUPFAM" id="SSF51069">
    <property type="entry name" value="Carbonic anhydrase"/>
    <property type="match status" value="1"/>
</dbReference>
<dbReference type="OrthoDB" id="429145at2759"/>
<reference evidence="4" key="1">
    <citation type="submission" date="2015-01" db="EMBL/GenBank/DDBJ databases">
        <title>Transcriptome Assembly of Fopius arisanus.</title>
        <authorList>
            <person name="Geib S."/>
        </authorList>
    </citation>
    <scope>NUCLEOTIDE SEQUENCE</scope>
</reference>
<dbReference type="KEGG" id="fas:105265943"/>
<dbReference type="PROSITE" id="PS51144">
    <property type="entry name" value="ALPHA_CA_2"/>
    <property type="match status" value="1"/>
</dbReference>
<dbReference type="RefSeq" id="XP_011302080.1">
    <property type="nucleotide sequence ID" value="XM_011303778.1"/>
</dbReference>
<dbReference type="PANTHER" id="PTHR18952:SF270">
    <property type="entry name" value="CARBONIC ANHYDRASE"/>
    <property type="match status" value="1"/>
</dbReference>
<name>A0A0C9QLC6_9HYME</name>
<organism evidence="4">
    <name type="scientific">Fopius arisanus</name>
    <dbReference type="NCBI Taxonomy" id="64838"/>
    <lineage>
        <taxon>Eukaryota</taxon>
        <taxon>Metazoa</taxon>
        <taxon>Ecdysozoa</taxon>
        <taxon>Arthropoda</taxon>
        <taxon>Hexapoda</taxon>
        <taxon>Insecta</taxon>
        <taxon>Pterygota</taxon>
        <taxon>Neoptera</taxon>
        <taxon>Endopterygota</taxon>
        <taxon>Hymenoptera</taxon>
        <taxon>Apocrita</taxon>
        <taxon>Ichneumonoidea</taxon>
        <taxon>Braconidae</taxon>
        <taxon>Opiinae</taxon>
        <taxon>Fopius</taxon>
    </lineage>
</organism>
<evidence type="ECO:0000313" key="6">
    <source>
        <dbReference type="RefSeq" id="XP_011302080.1"/>
    </source>
</evidence>
<dbReference type="InterPro" id="IPR023561">
    <property type="entry name" value="Carbonic_anhydrase_a-class"/>
</dbReference>
<dbReference type="SMART" id="SM01057">
    <property type="entry name" value="Carb_anhydrase"/>
    <property type="match status" value="1"/>
</dbReference>
<dbReference type="PANTHER" id="PTHR18952">
    <property type="entry name" value="CARBONIC ANHYDRASE"/>
    <property type="match status" value="1"/>
</dbReference>
<accession>A0A9R1T3H2</accession>
<feature type="domain" description="Alpha-carbonic anhydrase" evidence="3">
    <location>
        <begin position="25"/>
        <end position="272"/>
    </location>
</feature>
<dbReference type="GO" id="GO:0004089">
    <property type="term" value="F:carbonate dehydratase activity"/>
    <property type="evidence" value="ECO:0007669"/>
    <property type="project" value="InterPro"/>
</dbReference>
<dbReference type="EMBL" id="GBYB01001417">
    <property type="protein sequence ID" value="JAG71184.1"/>
    <property type="molecule type" value="Transcribed_RNA"/>
</dbReference>
<evidence type="ECO:0000313" key="4">
    <source>
        <dbReference type="EMBL" id="JAG71184.1"/>
    </source>
</evidence>
<evidence type="ECO:0000313" key="5">
    <source>
        <dbReference type="Proteomes" id="UP000694866"/>
    </source>
</evidence>
<dbReference type="GO" id="GO:0005737">
    <property type="term" value="C:cytoplasm"/>
    <property type="evidence" value="ECO:0007669"/>
    <property type="project" value="TreeGrafter"/>
</dbReference>
<dbReference type="Proteomes" id="UP000694866">
    <property type="component" value="Unplaced"/>
</dbReference>
<gene>
    <name evidence="4" type="primary">cah-3_2</name>
    <name evidence="6" type="synonym">LOC105265943</name>
    <name evidence="4" type="ORF">g.34824</name>
</gene>
<reference evidence="6" key="2">
    <citation type="submission" date="2025-04" db="UniProtKB">
        <authorList>
            <consortium name="RefSeq"/>
        </authorList>
    </citation>
    <scope>IDENTIFICATION</scope>
</reference>
<proteinExistence type="inferred from homology"/>
<evidence type="ECO:0000256" key="2">
    <source>
        <dbReference type="SAM" id="SignalP"/>
    </source>
</evidence>
<accession>A0A0C9QLC6</accession>
<evidence type="ECO:0000259" key="3">
    <source>
        <dbReference type="PROSITE" id="PS51144"/>
    </source>
</evidence>
<feature type="chain" id="PRO_5044541476" evidence="2">
    <location>
        <begin position="16"/>
        <end position="305"/>
    </location>
</feature>